<protein>
    <submittedName>
        <fullName evidence="5">Conjugal transfer protein</fullName>
    </submittedName>
</protein>
<dbReference type="Pfam" id="PF03389">
    <property type="entry name" value="MobA_MobL"/>
    <property type="match status" value="1"/>
</dbReference>
<feature type="compositionally biased region" description="Basic and acidic residues" evidence="3">
    <location>
        <begin position="302"/>
        <end position="319"/>
    </location>
</feature>
<dbReference type="NCBIfam" id="NF041496">
    <property type="entry name" value="MobQ"/>
    <property type="match status" value="1"/>
</dbReference>
<organism evidence="5 6">
    <name type="scientific">Methylosinus sporium</name>
    <dbReference type="NCBI Taxonomy" id="428"/>
    <lineage>
        <taxon>Bacteria</taxon>
        <taxon>Pseudomonadati</taxon>
        <taxon>Pseudomonadota</taxon>
        <taxon>Alphaproteobacteria</taxon>
        <taxon>Hyphomicrobiales</taxon>
        <taxon>Methylocystaceae</taxon>
        <taxon>Methylosinus</taxon>
    </lineage>
</organism>
<dbReference type="EMBL" id="VJMF01000010">
    <property type="protein sequence ID" value="TRL37607.1"/>
    <property type="molecule type" value="Genomic_DNA"/>
</dbReference>
<feature type="region of interest" description="Disordered" evidence="3">
    <location>
        <begin position="253"/>
        <end position="276"/>
    </location>
</feature>
<proteinExistence type="inferred from homology"/>
<feature type="compositionally biased region" description="Basic and acidic residues" evidence="3">
    <location>
        <begin position="352"/>
        <end position="389"/>
    </location>
</feature>
<dbReference type="InterPro" id="IPR005053">
    <property type="entry name" value="MobA_MobL"/>
</dbReference>
<feature type="domain" description="MobA/MobL protein" evidence="4">
    <location>
        <begin position="17"/>
        <end position="208"/>
    </location>
</feature>
<evidence type="ECO:0000313" key="6">
    <source>
        <dbReference type="Proteomes" id="UP000316781"/>
    </source>
</evidence>
<comment type="caution">
    <text evidence="5">The sequence shown here is derived from an EMBL/GenBank/DDBJ whole genome shotgun (WGS) entry which is preliminary data.</text>
</comment>
<evidence type="ECO:0000313" key="5">
    <source>
        <dbReference type="EMBL" id="TRL37607.1"/>
    </source>
</evidence>
<sequence length="389" mass="43861">MAIYHLHVKNISRGDGRSAVAAAAYRAGETLPNELEERDSAFGGRRDVLHTEIRLPAGAPAWMADRARLWNAVEAAEKRKDSRLAKEIEFALPRELPRDLWLAVAREMGDAYTSRGYVVDIAIHADKLAENPHVHMMLSTRAITVDGFGGKLREADGLKFVTEARALWARIANTALGKIGAGVEIDARSYAARGVTQEPSTHRGPDRAERRARRERAEQGEAMTEIRNPQPEASERDRIEALEAENRALREALASKEREAERDLPVPDPDGRPIHPDELRAAEDLMVRESEYPARNIPTIPRPERQPPDERTAAREAVDRQLAIEVPQHDADAYRIAPHENHLDWLDGSPAPDHHSAGRERGDDHLDWLRPEDRTPKPTQDEQERERER</sequence>
<name>A0A549T6V9_METSR</name>
<evidence type="ECO:0000259" key="4">
    <source>
        <dbReference type="Pfam" id="PF03389"/>
    </source>
</evidence>
<gene>
    <name evidence="5" type="ORF">FM996_02230</name>
</gene>
<keyword evidence="2" id="KW-0184">Conjugation</keyword>
<feature type="region of interest" description="Disordered" evidence="3">
    <location>
        <begin position="193"/>
        <end position="236"/>
    </location>
</feature>
<dbReference type="AlphaFoldDB" id="A0A549T6V9"/>
<dbReference type="Proteomes" id="UP000316781">
    <property type="component" value="Unassembled WGS sequence"/>
</dbReference>
<evidence type="ECO:0000256" key="3">
    <source>
        <dbReference type="SAM" id="MobiDB-lite"/>
    </source>
</evidence>
<accession>A0A549T6V9</accession>
<feature type="compositionally biased region" description="Basic and acidic residues" evidence="3">
    <location>
        <begin position="200"/>
        <end position="209"/>
    </location>
</feature>
<feature type="region of interest" description="Disordered" evidence="3">
    <location>
        <begin position="291"/>
        <end position="389"/>
    </location>
</feature>
<evidence type="ECO:0000256" key="2">
    <source>
        <dbReference type="ARBA" id="ARBA00022971"/>
    </source>
</evidence>
<evidence type="ECO:0000256" key="1">
    <source>
        <dbReference type="ARBA" id="ARBA00010873"/>
    </source>
</evidence>
<reference evidence="5 6" key="1">
    <citation type="submission" date="2019-07" db="EMBL/GenBank/DDBJ databases">
        <title>Ln-dependent methylotrophs.</title>
        <authorList>
            <person name="Tani A."/>
        </authorList>
    </citation>
    <scope>NUCLEOTIDE SEQUENCE [LARGE SCALE GENOMIC DNA]</scope>
    <source>
        <strain evidence="5 6">SM89A</strain>
    </source>
</reference>
<comment type="similarity">
    <text evidence="1">Belongs to the MobA/MobL family.</text>
</comment>
<feature type="compositionally biased region" description="Basic and acidic residues" evidence="3">
    <location>
        <begin position="327"/>
        <end position="345"/>
    </location>
</feature>
<dbReference type="Gene3D" id="3.30.930.30">
    <property type="match status" value="1"/>
</dbReference>